<evidence type="ECO:0000256" key="6">
    <source>
        <dbReference type="ARBA" id="ARBA00023146"/>
    </source>
</evidence>
<dbReference type="Gene3D" id="3.40.50.620">
    <property type="entry name" value="HUPs"/>
    <property type="match status" value="1"/>
</dbReference>
<dbReference type="GO" id="GO:0006436">
    <property type="term" value="P:tryptophanyl-tRNA aminoacylation"/>
    <property type="evidence" value="ECO:0007669"/>
    <property type="project" value="UniProtKB-UniRule"/>
</dbReference>
<comment type="similarity">
    <text evidence="1 8 9">Belongs to the class-I aminoacyl-tRNA synthetase family.</text>
</comment>
<dbReference type="EMBL" id="CP000942">
    <property type="protein sequence ID" value="ACA32774.1"/>
    <property type="molecule type" value="Genomic_DNA"/>
</dbReference>
<feature type="binding site" evidence="8">
    <location>
        <position position="140"/>
    </location>
    <ligand>
        <name>L-tryptophan</name>
        <dbReference type="ChEBI" id="CHEBI:57912"/>
    </ligand>
</feature>
<keyword evidence="6 8" id="KW-0030">Aminoacyl-tRNA synthetase</keyword>
<evidence type="ECO:0000256" key="2">
    <source>
        <dbReference type="ARBA" id="ARBA00022598"/>
    </source>
</evidence>
<dbReference type="EC" id="6.1.1.2" evidence="8"/>
<dbReference type="GO" id="GO:0005524">
    <property type="term" value="F:ATP binding"/>
    <property type="evidence" value="ECO:0007669"/>
    <property type="project" value="UniProtKB-UniRule"/>
</dbReference>
<feature type="binding site" evidence="8">
    <location>
        <begin position="9"/>
        <end position="11"/>
    </location>
    <ligand>
        <name>ATP</name>
        <dbReference type="ChEBI" id="CHEBI:30616"/>
    </ligand>
</feature>
<evidence type="ECO:0000256" key="8">
    <source>
        <dbReference type="HAMAP-Rule" id="MF_00140"/>
    </source>
</evidence>
<comment type="subcellular location">
    <subcellularLocation>
        <location evidence="8">Cytoplasm</location>
    </subcellularLocation>
</comment>
<dbReference type="Pfam" id="PF00579">
    <property type="entry name" value="tRNA-synt_1b"/>
    <property type="match status" value="1"/>
</dbReference>
<dbReference type="InterPro" id="IPR002306">
    <property type="entry name" value="Trp-tRNA-ligase"/>
</dbReference>
<dbReference type="HAMAP" id="MF_00140_B">
    <property type="entry name" value="Trp_tRNA_synth_B"/>
    <property type="match status" value="1"/>
</dbReference>
<dbReference type="RefSeq" id="WP_006688883.1">
    <property type="nucleotide sequence ID" value="NC_010503.1"/>
</dbReference>
<evidence type="ECO:0000313" key="11">
    <source>
        <dbReference type="Proteomes" id="UP000002162"/>
    </source>
</evidence>
<feature type="binding site" evidence="8">
    <location>
        <begin position="152"/>
        <end position="154"/>
    </location>
    <ligand>
        <name>ATP</name>
        <dbReference type="ChEBI" id="CHEBI:30616"/>
    </ligand>
</feature>
<accession>A0A2C9DY27</accession>
<comment type="subunit">
    <text evidence="8">Homodimer.</text>
</comment>
<dbReference type="NCBIfam" id="TIGR00233">
    <property type="entry name" value="trpS"/>
    <property type="match status" value="1"/>
</dbReference>
<comment type="function">
    <text evidence="8">Catalyzes the attachment of tryptophan to tRNA(Trp).</text>
</comment>
<feature type="short sequence motif" description="'HIGH' region" evidence="8">
    <location>
        <begin position="10"/>
        <end position="18"/>
    </location>
</feature>
<dbReference type="CDD" id="cd00806">
    <property type="entry name" value="TrpRS_core"/>
    <property type="match status" value="1"/>
</dbReference>
<dbReference type="PROSITE" id="PS00178">
    <property type="entry name" value="AA_TRNA_LIGASE_I"/>
    <property type="match status" value="1"/>
</dbReference>
<name>A0A2C9DY27_UREP2</name>
<dbReference type="InterPro" id="IPR001412">
    <property type="entry name" value="aa-tRNA-synth_I_CS"/>
</dbReference>
<dbReference type="InterPro" id="IPR002305">
    <property type="entry name" value="aa-tRNA-synth_Ic"/>
</dbReference>
<dbReference type="PANTHER" id="PTHR43766:SF1">
    <property type="entry name" value="TRYPTOPHAN--TRNA LIGASE, MITOCHONDRIAL"/>
    <property type="match status" value="1"/>
</dbReference>
<feature type="binding site" evidence="8">
    <location>
        <begin position="17"/>
        <end position="18"/>
    </location>
    <ligand>
        <name>ATP</name>
        <dbReference type="ChEBI" id="CHEBI:30616"/>
    </ligand>
</feature>
<dbReference type="GO" id="GO:0005829">
    <property type="term" value="C:cytosol"/>
    <property type="evidence" value="ECO:0007669"/>
    <property type="project" value="TreeGrafter"/>
</dbReference>
<evidence type="ECO:0000313" key="10">
    <source>
        <dbReference type="EMBL" id="ACA32774.1"/>
    </source>
</evidence>
<feature type="short sequence motif" description="'KMSKS' region" evidence="8">
    <location>
        <begin position="200"/>
        <end position="204"/>
    </location>
</feature>
<keyword evidence="8" id="KW-0963">Cytoplasm</keyword>
<proteinExistence type="inferred from homology"/>
<dbReference type="GeneID" id="29672759"/>
<sequence length="333" mass="37755">MKRLISGIQPTNNLTLGNYLGAIKNFVDLQDDYEVFLFVADLHSLTPNIFDNTDFSTTKRQIIATYLAAGIDPKKTCLFYQSDILSIPLLAHILLCSTSIGELTRMTQFKDKSIKATKMANNTEMIPSGLLTYPTLMAADILTFNADVVPVGQDQKQHLELTRTLADRFNKRYGNTFKLPQVYIPKIGAKIMDLLDPNIKMSKSSKNLKGVIFLNDSKDIIFKKIKGALTDNLNKVKYDLTLQPGVSNLMTIYACLTNLSFKEIELKYQQQNYGVFKNDLANIVADFLEKLQQKISYWLNSPELDIMIDNSCERANDIAYQNVQLVLKHMQLK</sequence>
<feature type="binding site" evidence="8">
    <location>
        <begin position="200"/>
        <end position="204"/>
    </location>
    <ligand>
        <name>ATP</name>
        <dbReference type="ChEBI" id="CHEBI:30616"/>
    </ligand>
</feature>
<dbReference type="SMR" id="A0A2C9DY27"/>
<dbReference type="KEGG" id="upa:UPA3_0182"/>
<evidence type="ECO:0000256" key="4">
    <source>
        <dbReference type="ARBA" id="ARBA00022840"/>
    </source>
</evidence>
<evidence type="ECO:0000256" key="9">
    <source>
        <dbReference type="RuleBase" id="RU363036"/>
    </source>
</evidence>
<comment type="catalytic activity">
    <reaction evidence="7 8">
        <text>tRNA(Trp) + L-tryptophan + ATP = L-tryptophyl-tRNA(Trp) + AMP + diphosphate + H(+)</text>
        <dbReference type="Rhea" id="RHEA:24080"/>
        <dbReference type="Rhea" id="RHEA-COMP:9671"/>
        <dbReference type="Rhea" id="RHEA-COMP:9705"/>
        <dbReference type="ChEBI" id="CHEBI:15378"/>
        <dbReference type="ChEBI" id="CHEBI:30616"/>
        <dbReference type="ChEBI" id="CHEBI:33019"/>
        <dbReference type="ChEBI" id="CHEBI:57912"/>
        <dbReference type="ChEBI" id="CHEBI:78442"/>
        <dbReference type="ChEBI" id="CHEBI:78535"/>
        <dbReference type="ChEBI" id="CHEBI:456215"/>
        <dbReference type="EC" id="6.1.1.2"/>
    </reaction>
</comment>
<dbReference type="Gene3D" id="1.10.240.10">
    <property type="entry name" value="Tyrosyl-Transfer RNA Synthetase"/>
    <property type="match status" value="1"/>
</dbReference>
<dbReference type="AlphaFoldDB" id="A0A2C9DY27"/>
<dbReference type="GO" id="GO:0004830">
    <property type="term" value="F:tryptophan-tRNA ligase activity"/>
    <property type="evidence" value="ECO:0007669"/>
    <property type="project" value="UniProtKB-UniRule"/>
</dbReference>
<dbReference type="InterPro" id="IPR014729">
    <property type="entry name" value="Rossmann-like_a/b/a_fold"/>
</dbReference>
<dbReference type="InterPro" id="IPR050203">
    <property type="entry name" value="Trp-tRNA_synthetase"/>
</dbReference>
<keyword evidence="4 8" id="KW-0067">ATP-binding</keyword>
<keyword evidence="3 8" id="KW-0547">Nucleotide-binding</keyword>
<organism evidence="10 11">
    <name type="scientific">Ureaplasma parvum serovar 3 (strain ATCC 27815 / 27 / NCTC 11736)</name>
    <dbReference type="NCBI Taxonomy" id="505682"/>
    <lineage>
        <taxon>Bacteria</taxon>
        <taxon>Bacillati</taxon>
        <taxon>Mycoplasmatota</taxon>
        <taxon>Mycoplasmoidales</taxon>
        <taxon>Mycoplasmoidaceae</taxon>
        <taxon>Ureaplasma</taxon>
    </lineage>
</organism>
<evidence type="ECO:0000256" key="7">
    <source>
        <dbReference type="ARBA" id="ARBA00049929"/>
    </source>
</evidence>
<dbReference type="PRINTS" id="PR01039">
    <property type="entry name" value="TRNASYNTHTRP"/>
</dbReference>
<dbReference type="SUPFAM" id="SSF52374">
    <property type="entry name" value="Nucleotidylyl transferase"/>
    <property type="match status" value="1"/>
</dbReference>
<gene>
    <name evidence="8 10" type="primary">trpS</name>
    <name evidence="10" type="ordered locus">UPA3_0182</name>
</gene>
<evidence type="ECO:0000256" key="1">
    <source>
        <dbReference type="ARBA" id="ARBA00005594"/>
    </source>
</evidence>
<evidence type="ECO:0000256" key="3">
    <source>
        <dbReference type="ARBA" id="ARBA00022741"/>
    </source>
</evidence>
<dbReference type="InterPro" id="IPR024109">
    <property type="entry name" value="Trp-tRNA-ligase_bac-type"/>
</dbReference>
<dbReference type="Proteomes" id="UP000002162">
    <property type="component" value="Chromosome"/>
</dbReference>
<protein>
    <recommendedName>
        <fullName evidence="8">Tryptophan--tRNA ligase</fullName>
        <ecNumber evidence="8">6.1.1.2</ecNumber>
    </recommendedName>
    <alternativeName>
        <fullName evidence="8">Tryptophanyl-tRNA synthetase</fullName>
        <shortName evidence="8">TrpRS</shortName>
    </alternativeName>
</protein>
<reference evidence="10 11" key="1">
    <citation type="submission" date="2008-02" db="EMBL/GenBank/DDBJ databases">
        <title>Genome sequence of Ureaplasma parvum serovar 3.</title>
        <authorList>
            <person name="Methe B.A."/>
            <person name="Glass J."/>
            <person name="Waites K."/>
            <person name="Shrivastava S."/>
        </authorList>
    </citation>
    <scope>NUCLEOTIDE SEQUENCE [LARGE SCALE GENOMIC DNA]</scope>
    <source>
        <strain evidence="11">ATCC 27815 / 27 / NCTC 11736</strain>
    </source>
</reference>
<dbReference type="PANTHER" id="PTHR43766">
    <property type="entry name" value="TRYPTOPHAN--TRNA LIGASE, MITOCHONDRIAL"/>
    <property type="match status" value="1"/>
</dbReference>
<evidence type="ECO:0000256" key="5">
    <source>
        <dbReference type="ARBA" id="ARBA00022917"/>
    </source>
</evidence>
<dbReference type="HOGENOM" id="CLU_029244_1_1_14"/>
<keyword evidence="5 8" id="KW-0648">Protein biosynthesis</keyword>
<feature type="binding site" evidence="8">
    <location>
        <position position="191"/>
    </location>
    <ligand>
        <name>ATP</name>
        <dbReference type="ChEBI" id="CHEBI:30616"/>
    </ligand>
</feature>
<keyword evidence="2 8" id="KW-0436">Ligase</keyword>